<dbReference type="Proteomes" id="UP000256964">
    <property type="component" value="Unassembled WGS sequence"/>
</dbReference>
<accession>A0A371CWI9</accession>
<gene>
    <name evidence="1" type="ORF">OH76DRAFT_1049764</name>
</gene>
<name>A0A371CWI9_9APHY</name>
<protein>
    <submittedName>
        <fullName evidence="1">Uncharacterized protein</fullName>
    </submittedName>
</protein>
<dbReference type="AlphaFoldDB" id="A0A371CWI9"/>
<evidence type="ECO:0000313" key="2">
    <source>
        <dbReference type="Proteomes" id="UP000256964"/>
    </source>
</evidence>
<sequence>MSVFGRGVSPVRWLRRRCMQAGDGRQGVVAEPPAGEVRGAGVGRCVWLNGSCFVRDGGGCGGARRGPAALESVLGGRCARAAVLALWFVKCPTGIFGFYVAFVVTRARWQCVASVMIFLSTTCSICP</sequence>
<reference evidence="1 2" key="1">
    <citation type="journal article" date="2018" name="Biotechnol. Biofuels">
        <title>Integrative visual omics of the white-rot fungus Polyporus brumalis exposes the biotechnological potential of its oxidative enzymes for delignifying raw plant biomass.</title>
        <authorList>
            <person name="Miyauchi S."/>
            <person name="Rancon A."/>
            <person name="Drula E."/>
            <person name="Hage H."/>
            <person name="Chaduli D."/>
            <person name="Favel A."/>
            <person name="Grisel S."/>
            <person name="Henrissat B."/>
            <person name="Herpoel-Gimbert I."/>
            <person name="Ruiz-Duenas F.J."/>
            <person name="Chevret D."/>
            <person name="Hainaut M."/>
            <person name="Lin J."/>
            <person name="Wang M."/>
            <person name="Pangilinan J."/>
            <person name="Lipzen A."/>
            <person name="Lesage-Meessen L."/>
            <person name="Navarro D."/>
            <person name="Riley R."/>
            <person name="Grigoriev I.V."/>
            <person name="Zhou S."/>
            <person name="Raouche S."/>
            <person name="Rosso M.N."/>
        </authorList>
    </citation>
    <scope>NUCLEOTIDE SEQUENCE [LARGE SCALE GENOMIC DNA]</scope>
    <source>
        <strain evidence="1 2">BRFM 1820</strain>
    </source>
</reference>
<proteinExistence type="predicted"/>
<evidence type="ECO:0000313" key="1">
    <source>
        <dbReference type="EMBL" id="RDX44620.1"/>
    </source>
</evidence>
<keyword evidence="2" id="KW-1185">Reference proteome</keyword>
<organism evidence="1 2">
    <name type="scientific">Lentinus brumalis</name>
    <dbReference type="NCBI Taxonomy" id="2498619"/>
    <lineage>
        <taxon>Eukaryota</taxon>
        <taxon>Fungi</taxon>
        <taxon>Dikarya</taxon>
        <taxon>Basidiomycota</taxon>
        <taxon>Agaricomycotina</taxon>
        <taxon>Agaricomycetes</taxon>
        <taxon>Polyporales</taxon>
        <taxon>Polyporaceae</taxon>
        <taxon>Lentinus</taxon>
    </lineage>
</organism>
<dbReference type="EMBL" id="KZ857447">
    <property type="protein sequence ID" value="RDX44620.1"/>
    <property type="molecule type" value="Genomic_DNA"/>
</dbReference>